<dbReference type="OrthoDB" id="9768177at2"/>
<feature type="chain" id="PRO_5004794871" evidence="10">
    <location>
        <begin position="26"/>
        <end position="1016"/>
    </location>
</feature>
<evidence type="ECO:0000259" key="12">
    <source>
        <dbReference type="Pfam" id="PF07715"/>
    </source>
</evidence>
<comment type="subcellular location">
    <subcellularLocation>
        <location evidence="1 8">Cell outer membrane</location>
        <topology evidence="1 8">Multi-pass membrane protein</topology>
    </subcellularLocation>
</comment>
<evidence type="ECO:0000256" key="8">
    <source>
        <dbReference type="PROSITE-ProRule" id="PRU01360"/>
    </source>
</evidence>
<dbReference type="SUPFAM" id="SSF56935">
    <property type="entry name" value="Porins"/>
    <property type="match status" value="1"/>
</dbReference>
<dbReference type="InterPro" id="IPR013784">
    <property type="entry name" value="Carb-bd-like_fold"/>
</dbReference>
<dbReference type="PATRIC" id="fig|861299.3.peg.6133"/>
<sequence length="1016" mass="108298">MRRNTPWHVALVVLLGSGLARQAAAQATGIVRGTVTDSATQRPVIGAQVTVGSGARGAVTNDAGIYVVRGVPAGDALLRVQRIGYASAERRVAVDANGVTTVNVTITPVATVLSTVVSVGYGTSSRATVTSAIASVDSTAIRNAPVAALDNALQGKIAGVQVVQNSGEPGSGVSVRVRGPASLNAGNQPLYVVDGIPITQGAFEQISQSGQDQTAISALNPDEIASIDVLKDAAAAAIYGSRGSNGVILITTKRGTAGRMRFSLNAYGGTQRVEKKIGLLNAQQYVELMNESAKNDGYAVSDYDFVPGKDDAQSFDWQDAVFRRAAVSDAQLAMSGGSDRFRYFLSGSNFDQRGIVIGSGYRRQAGRVNLDLHAGDRLLLTTSLGLTREDDDRIPGDLSLDGVVTNAIGMQPMRPILGNSFGFGGTTEGLKYSNPVAIARYNQNNYQTLRALGHAEAKYSVADGFSLTGRVGADVFNIDELQWGSPKVDATSAKSLNGIGRDGHTAIDKYVMEGFFTAEPLRAANNNLSITGGSSLEYNRRYLSYLRGEGFPTGFTTYVRNATNVTSWDGSRSDNNLVSFFTRANWTLANRYLVGASLRADGSSRFGKDNRYGIFPAASVGWVVTDEPALSGLARIGTLKLRGSFGVTGNQGIGDYASLNLAAGAPYAGAPGVAGTQLGNANLKWETTKETDIGADFGFFDGRISVIADWYERNTSDLLVQRPIPVTSGYSSIWDNIGSIRNRGVDLGLHTVNLDGARGSLGLGWTSDLNVTWNRNTVTELYGGQPVTFTVSSRVTSAAAVGHPLGEFYMYKVLRIDPQDGNVVFAKASGGETKSPTSADLMFVGSPQPKYYGGFTNVLTWKTLDLRGFLQFSQGNKVFNMMRIFTDDGGYSYDNKSTLTLTRWQKPGDITDEPRFSYDGTSGARLMSSRMIEDGSFVRLGEITLGWKLPTRLVTSTGLDNARLYVSGRNLKTWTKYSGYNPDVSSSGAAANVITGVDYYAYPLARTFSLGLSAGW</sequence>
<evidence type="ECO:0000313" key="14">
    <source>
        <dbReference type="Proteomes" id="UP000019151"/>
    </source>
</evidence>
<dbReference type="GO" id="GO:0009279">
    <property type="term" value="C:cell outer membrane"/>
    <property type="evidence" value="ECO:0007669"/>
    <property type="project" value="UniProtKB-SubCell"/>
</dbReference>
<dbReference type="KEGG" id="gba:J421_6078"/>
<keyword evidence="7 8" id="KW-0998">Cell outer membrane</keyword>
<protein>
    <submittedName>
        <fullName evidence="13">TonB-dependent outer membrane protein, SusC/RagA</fullName>
    </submittedName>
</protein>
<dbReference type="NCBIfam" id="TIGR04056">
    <property type="entry name" value="OMP_RagA_SusC"/>
    <property type="match status" value="1"/>
</dbReference>
<dbReference type="NCBIfam" id="TIGR04057">
    <property type="entry name" value="SusC_RagA_signa"/>
    <property type="match status" value="1"/>
</dbReference>
<keyword evidence="4 8" id="KW-0812">Transmembrane</keyword>
<evidence type="ECO:0000256" key="10">
    <source>
        <dbReference type="SAM" id="SignalP"/>
    </source>
</evidence>
<keyword evidence="6 8" id="KW-0472">Membrane</keyword>
<keyword evidence="13" id="KW-0614">Plasmid</keyword>
<dbReference type="InterPro" id="IPR000531">
    <property type="entry name" value="Beta-barrel_TonB"/>
</dbReference>
<dbReference type="InterPro" id="IPR023997">
    <property type="entry name" value="TonB-dep_OMP_SusC/RagA_CS"/>
</dbReference>
<dbReference type="InterPro" id="IPR037066">
    <property type="entry name" value="Plug_dom_sf"/>
</dbReference>
<dbReference type="Gene3D" id="2.60.40.1120">
    <property type="entry name" value="Carboxypeptidase-like, regulatory domain"/>
    <property type="match status" value="1"/>
</dbReference>
<name>W0RVK1_9BACT</name>
<dbReference type="GO" id="GO:0030246">
    <property type="term" value="F:carbohydrate binding"/>
    <property type="evidence" value="ECO:0007669"/>
    <property type="project" value="InterPro"/>
</dbReference>
<keyword evidence="5 9" id="KW-0798">TonB box</keyword>
<accession>W0RVK1</accession>
<dbReference type="InterPro" id="IPR036942">
    <property type="entry name" value="Beta-barrel_TonB_sf"/>
</dbReference>
<evidence type="ECO:0000256" key="7">
    <source>
        <dbReference type="ARBA" id="ARBA00023237"/>
    </source>
</evidence>
<reference evidence="13 14" key="1">
    <citation type="journal article" date="2014" name="Genome Announc.">
        <title>Genome Sequence and Methylome of Soil Bacterium Gemmatirosa kalamazoonensis KBS708T, a Member of the Rarely Cultivated Gemmatimonadetes Phylum.</title>
        <authorList>
            <person name="Debruyn J.M."/>
            <person name="Radosevich M."/>
            <person name="Wommack K.E."/>
            <person name="Polson S.W."/>
            <person name="Hauser L.J."/>
            <person name="Fawaz M.N."/>
            <person name="Korlach J."/>
            <person name="Tsai Y.C."/>
        </authorList>
    </citation>
    <scope>NUCLEOTIDE SEQUENCE [LARGE SCALE GENOMIC DNA]</scope>
    <source>
        <strain evidence="13 14">KBS708</strain>
        <plasmid evidence="14">Plasmid 2</plasmid>
    </source>
</reference>
<evidence type="ECO:0000256" key="6">
    <source>
        <dbReference type="ARBA" id="ARBA00023136"/>
    </source>
</evidence>
<dbReference type="InterPro" id="IPR039426">
    <property type="entry name" value="TonB-dep_rcpt-like"/>
</dbReference>
<dbReference type="Gene3D" id="2.40.170.20">
    <property type="entry name" value="TonB-dependent receptor, beta-barrel domain"/>
    <property type="match status" value="1"/>
</dbReference>
<feature type="signal peptide" evidence="10">
    <location>
        <begin position="1"/>
        <end position="25"/>
    </location>
</feature>
<geneLocation type="plasmid" evidence="13 14">
    <name>2</name>
</geneLocation>
<dbReference type="InterPro" id="IPR012910">
    <property type="entry name" value="Plug_dom"/>
</dbReference>
<dbReference type="PROSITE" id="PS52016">
    <property type="entry name" value="TONB_DEPENDENT_REC_3"/>
    <property type="match status" value="1"/>
</dbReference>
<keyword evidence="2 8" id="KW-0813">Transport</keyword>
<dbReference type="HOGENOM" id="CLU_004317_0_1_0"/>
<organism evidence="13 14">
    <name type="scientific">Gemmatirosa kalamazoonensis</name>
    <dbReference type="NCBI Taxonomy" id="861299"/>
    <lineage>
        <taxon>Bacteria</taxon>
        <taxon>Pseudomonadati</taxon>
        <taxon>Gemmatimonadota</taxon>
        <taxon>Gemmatimonadia</taxon>
        <taxon>Gemmatimonadales</taxon>
        <taxon>Gemmatimonadaceae</taxon>
        <taxon>Gemmatirosa</taxon>
    </lineage>
</organism>
<dbReference type="eggNOG" id="COG4206">
    <property type="taxonomic scope" value="Bacteria"/>
</dbReference>
<evidence type="ECO:0000256" key="9">
    <source>
        <dbReference type="RuleBase" id="RU003357"/>
    </source>
</evidence>
<dbReference type="Proteomes" id="UP000019151">
    <property type="component" value="Plasmid 2"/>
</dbReference>
<keyword evidence="3 8" id="KW-1134">Transmembrane beta strand</keyword>
<dbReference type="Gene3D" id="2.170.130.10">
    <property type="entry name" value="TonB-dependent receptor, plug domain"/>
    <property type="match status" value="1"/>
</dbReference>
<dbReference type="Pfam" id="PF00593">
    <property type="entry name" value="TonB_dep_Rec_b-barrel"/>
    <property type="match status" value="1"/>
</dbReference>
<evidence type="ECO:0000259" key="11">
    <source>
        <dbReference type="Pfam" id="PF00593"/>
    </source>
</evidence>
<dbReference type="Pfam" id="PF07715">
    <property type="entry name" value="Plug"/>
    <property type="match status" value="1"/>
</dbReference>
<evidence type="ECO:0000256" key="2">
    <source>
        <dbReference type="ARBA" id="ARBA00022448"/>
    </source>
</evidence>
<keyword evidence="10" id="KW-0732">Signal</keyword>
<dbReference type="Pfam" id="PF13620">
    <property type="entry name" value="CarboxypepD_reg"/>
    <property type="match status" value="1"/>
</dbReference>
<evidence type="ECO:0000256" key="3">
    <source>
        <dbReference type="ARBA" id="ARBA00022452"/>
    </source>
</evidence>
<evidence type="ECO:0000256" key="5">
    <source>
        <dbReference type="ARBA" id="ARBA00023077"/>
    </source>
</evidence>
<dbReference type="InterPro" id="IPR023996">
    <property type="entry name" value="TonB-dep_OMP_SusC/RagA"/>
</dbReference>
<dbReference type="RefSeq" id="WP_104023523.1">
    <property type="nucleotide sequence ID" value="NZ_CP007130.1"/>
</dbReference>
<feature type="domain" description="TonB-dependent receptor plug" evidence="12">
    <location>
        <begin position="128"/>
        <end position="247"/>
    </location>
</feature>
<feature type="domain" description="TonB-dependent receptor-like beta-barrel" evidence="11">
    <location>
        <begin position="423"/>
        <end position="971"/>
    </location>
</feature>
<keyword evidence="14" id="KW-1185">Reference proteome</keyword>
<dbReference type="EMBL" id="CP007130">
    <property type="protein sequence ID" value="AHG93613.1"/>
    <property type="molecule type" value="Genomic_DNA"/>
</dbReference>
<dbReference type="AlphaFoldDB" id="W0RVK1"/>
<gene>
    <name evidence="13" type="ORF">J421_6078</name>
</gene>
<comment type="similarity">
    <text evidence="8 9">Belongs to the TonB-dependent receptor family.</text>
</comment>
<dbReference type="SUPFAM" id="SSF49452">
    <property type="entry name" value="Starch-binding domain-like"/>
    <property type="match status" value="1"/>
</dbReference>
<proteinExistence type="inferred from homology"/>
<dbReference type="InParanoid" id="W0RVK1"/>
<evidence type="ECO:0000256" key="4">
    <source>
        <dbReference type="ARBA" id="ARBA00022692"/>
    </source>
</evidence>
<evidence type="ECO:0000256" key="1">
    <source>
        <dbReference type="ARBA" id="ARBA00004571"/>
    </source>
</evidence>
<evidence type="ECO:0000313" key="13">
    <source>
        <dbReference type="EMBL" id="AHG93613.1"/>
    </source>
</evidence>